<proteinExistence type="inferred from homology"/>
<evidence type="ECO:0000256" key="1">
    <source>
        <dbReference type="ARBA" id="ARBA00006539"/>
    </source>
</evidence>
<dbReference type="EMBL" id="JANDZV010000001">
    <property type="protein sequence ID" value="MCZ7407033.1"/>
    <property type="molecule type" value="Genomic_DNA"/>
</dbReference>
<dbReference type="NCBIfam" id="NF033529">
    <property type="entry name" value="transpos_ISLre2"/>
    <property type="match status" value="1"/>
</dbReference>
<dbReference type="Pfam" id="PF06782">
    <property type="entry name" value="UPF0236"/>
    <property type="match status" value="1"/>
</dbReference>
<evidence type="ECO:0000313" key="2">
    <source>
        <dbReference type="EMBL" id="MCZ7407033.1"/>
    </source>
</evidence>
<evidence type="ECO:0000313" key="3">
    <source>
        <dbReference type="Proteomes" id="UP001141458"/>
    </source>
</evidence>
<dbReference type="InterPro" id="IPR009620">
    <property type="entry name" value="UPF0236"/>
</dbReference>
<gene>
    <name evidence="2" type="ORF">NND69_01425</name>
</gene>
<name>A0A9X3H965_9FIRM</name>
<sequence>MTNAIVEEKLISFKTLEQEIFKNACKIAREHTKNILESYDDMLSKERDASKYRNKGKRKTSIKTVYGEVEYERRVYQTRLADGTKAHVYLLDRYMGMEKIGLISTNLAEKIANSVTELPYRVSAEILSSSTGQVISAGGVWNVTQKLGSRISSEEELDVKKMKAGRPDGKREVSVLFEEMDGVWLSMQGRGHKRTGKKEMKVFTMYEGWDAEKEKEGRSTLVEKVVFAGMDGSSRFHKKREAVIQKKYNPDEIEWRILNGDGGSWIKELYDDEAIFQLDRYHIYQEILRKISSKGVQKEIRRLFDSEKLEEMFAYISEYIRISKSDDESGKTSKKAKELYNYLYNNREGLLPYYKRGVELPKPAEGIIYKNMGIQETQNCTLITLRMKHRRMRWSEAGADNLAKLLCRKENKTLIETVERYSESLIFDESLKEIKEPLSASKTPCRDGKGLPYMEVSRGSLPLTGTPLTVGRKALRKFIFGN</sequence>
<dbReference type="RefSeq" id="WP_269720421.1">
    <property type="nucleotide sequence ID" value="NZ_CP101408.1"/>
</dbReference>
<protein>
    <submittedName>
        <fullName evidence="2">ISLre2 family transposase</fullName>
    </submittedName>
</protein>
<comment type="similarity">
    <text evidence="1">Belongs to the UPF0236 family.</text>
</comment>
<dbReference type="AlphaFoldDB" id="A0A9X3H965"/>
<accession>A0A9X3H965</accession>
<organism evidence="2 3">
    <name type="scientific">Parvimonas micra</name>
    <dbReference type="NCBI Taxonomy" id="33033"/>
    <lineage>
        <taxon>Bacteria</taxon>
        <taxon>Bacillati</taxon>
        <taxon>Bacillota</taxon>
        <taxon>Tissierellia</taxon>
        <taxon>Tissierellales</taxon>
        <taxon>Peptoniphilaceae</taxon>
        <taxon>Parvimonas</taxon>
    </lineage>
</organism>
<dbReference type="Proteomes" id="UP001141458">
    <property type="component" value="Unassembled WGS sequence"/>
</dbReference>
<comment type="caution">
    <text evidence="2">The sequence shown here is derived from an EMBL/GenBank/DDBJ whole genome shotgun (WGS) entry which is preliminary data.</text>
</comment>
<reference evidence="2" key="1">
    <citation type="submission" date="2022-07" db="EMBL/GenBank/DDBJ databases">
        <title>Parvimonas micra travels from the subgingival sulcus of the human oral cavity to the colorectal adenocarcinoma.</title>
        <authorList>
            <person name="Conde-Perez K."/>
            <person name="Buetas E."/>
            <person name="Aja-Macaya P."/>
            <person name="Martin-De Arribas E."/>
            <person name="Iglesias-Corras I."/>
            <person name="Trigo-Tasende N."/>
            <person name="Nasser-Ali M."/>
            <person name="Estevez L.S."/>
            <person name="Rumbo-Feal S."/>
            <person name="Otero-Alen B."/>
            <person name="Noguera J.F."/>
            <person name="Concha A."/>
            <person name="Pardinas-Lopez S."/>
            <person name="Carda-Dieguez M."/>
            <person name="Gomez-Randulfe I."/>
            <person name="Martinez-Lago N."/>
            <person name="Ladra S."/>
            <person name="Aparicio L.A."/>
            <person name="Bou G."/>
            <person name="Mira A."/>
            <person name="Vallejo J.A."/>
            <person name="Poza M."/>
        </authorList>
    </citation>
    <scope>NUCLEOTIDE SEQUENCE</scope>
    <source>
        <strain evidence="2">PM79KC-AC-4</strain>
    </source>
</reference>